<dbReference type="Proteomes" id="UP000031982">
    <property type="component" value="Unassembled WGS sequence"/>
</dbReference>
<feature type="chain" id="PRO_5047483866" description="Lipoprotein" evidence="1">
    <location>
        <begin position="23"/>
        <end position="202"/>
    </location>
</feature>
<feature type="signal peptide" evidence="1">
    <location>
        <begin position="1"/>
        <end position="22"/>
    </location>
</feature>
<evidence type="ECO:0000313" key="2">
    <source>
        <dbReference type="EMBL" id="KIL78160.1"/>
    </source>
</evidence>
<comment type="caution">
    <text evidence="2">The sequence shown here is derived from an EMBL/GenBank/DDBJ whole genome shotgun (WGS) entry which is preliminary data.</text>
</comment>
<evidence type="ECO:0000313" key="3">
    <source>
        <dbReference type="Proteomes" id="UP000031982"/>
    </source>
</evidence>
<dbReference type="EMBL" id="JXLP01000010">
    <property type="protein sequence ID" value="KIL78160.1"/>
    <property type="molecule type" value="Genomic_DNA"/>
</dbReference>
<protein>
    <recommendedName>
        <fullName evidence="4">Lipoprotein</fullName>
    </recommendedName>
</protein>
<keyword evidence="1" id="KW-0732">Signal</keyword>
<gene>
    <name evidence="2" type="ORF">SD77_0761</name>
</gene>
<evidence type="ECO:0008006" key="4">
    <source>
        <dbReference type="Google" id="ProtNLM"/>
    </source>
</evidence>
<organism evidence="2 3">
    <name type="scientific">Bacillus badius</name>
    <dbReference type="NCBI Taxonomy" id="1455"/>
    <lineage>
        <taxon>Bacteria</taxon>
        <taxon>Bacillati</taxon>
        <taxon>Bacillota</taxon>
        <taxon>Bacilli</taxon>
        <taxon>Bacillales</taxon>
        <taxon>Bacillaceae</taxon>
        <taxon>Pseudobacillus</taxon>
    </lineage>
</organism>
<accession>A0ABR5ATU4</accession>
<keyword evidence="3" id="KW-1185">Reference proteome</keyword>
<sequence>MKQLLKRGLIIAVGLLAAGCAAGEKNQTPASTELTVAPYTLSEKEEELISKTGVSHIEFFTLDGTLKKGEDIQYTIVLYEKGKFKQNMLFSYGEQENKFKDKLISFGMRAADGDKQAITLLEGSPDGLSSTEFSHKATGWTFSSLIHEKVTLKKNKPLYLAGWAGTSKNTMRSLNSEHGELPEGLKEMEVALLYKIEWTDAE</sequence>
<evidence type="ECO:0000256" key="1">
    <source>
        <dbReference type="SAM" id="SignalP"/>
    </source>
</evidence>
<reference evidence="2 3" key="1">
    <citation type="submission" date="2015-01" db="EMBL/GenBank/DDBJ databases">
        <title>Genome Assembly of Bacillus badius MTCC 1458.</title>
        <authorList>
            <person name="Verma A."/>
            <person name="Khatri I."/>
            <person name="Mual P."/>
            <person name="Subramanian S."/>
            <person name="Krishnamurthi S."/>
        </authorList>
    </citation>
    <scope>NUCLEOTIDE SEQUENCE [LARGE SCALE GENOMIC DNA]</scope>
    <source>
        <strain evidence="2 3">MTCC 1458</strain>
    </source>
</reference>
<dbReference type="RefSeq" id="WP_041113906.1">
    <property type="nucleotide sequence ID" value="NZ_JARTHD010000053.1"/>
</dbReference>
<proteinExistence type="predicted"/>
<dbReference type="PROSITE" id="PS51257">
    <property type="entry name" value="PROKAR_LIPOPROTEIN"/>
    <property type="match status" value="1"/>
</dbReference>
<name>A0ABR5ATU4_BACBA</name>